<protein>
    <submittedName>
        <fullName evidence="2">Uncharacterized protein LOC113496130</fullName>
    </submittedName>
</protein>
<accession>A0A7E5VRU2</accession>
<evidence type="ECO:0000313" key="1">
    <source>
        <dbReference type="Proteomes" id="UP000322000"/>
    </source>
</evidence>
<reference evidence="2" key="1">
    <citation type="submission" date="2025-08" db="UniProtKB">
        <authorList>
            <consortium name="RefSeq"/>
        </authorList>
    </citation>
    <scope>IDENTIFICATION</scope>
</reference>
<proteinExistence type="predicted"/>
<name>A0A7E5VRU2_TRINI</name>
<organism evidence="1 2">
    <name type="scientific">Trichoplusia ni</name>
    <name type="common">Cabbage looper</name>
    <dbReference type="NCBI Taxonomy" id="7111"/>
    <lineage>
        <taxon>Eukaryota</taxon>
        <taxon>Metazoa</taxon>
        <taxon>Ecdysozoa</taxon>
        <taxon>Arthropoda</taxon>
        <taxon>Hexapoda</taxon>
        <taxon>Insecta</taxon>
        <taxon>Pterygota</taxon>
        <taxon>Neoptera</taxon>
        <taxon>Endopterygota</taxon>
        <taxon>Lepidoptera</taxon>
        <taxon>Glossata</taxon>
        <taxon>Ditrysia</taxon>
        <taxon>Noctuoidea</taxon>
        <taxon>Noctuidae</taxon>
        <taxon>Plusiinae</taxon>
        <taxon>Trichoplusia</taxon>
    </lineage>
</organism>
<dbReference type="GeneID" id="113496130"/>
<dbReference type="OrthoDB" id="958254at2759"/>
<dbReference type="KEGG" id="tnl:113496130"/>
<dbReference type="RefSeq" id="XP_026731055.1">
    <property type="nucleotide sequence ID" value="XM_026875254.1"/>
</dbReference>
<dbReference type="Proteomes" id="UP000322000">
    <property type="component" value="Chromosome 7"/>
</dbReference>
<keyword evidence="1" id="KW-1185">Reference proteome</keyword>
<dbReference type="AlphaFoldDB" id="A0A7E5VRU2"/>
<sequence>MQANYPKKLPKPIWDRVHLQYPVRKYPETGVSSEFIGRKWRDQPEVIMDKKTPIEEIKNYFQDYNVTKQLTRSQTTEHYNFKLPETKRFNKHTSCTENEYVYPQSRRIEDRVPQLSAHGTTEMRERYTPPVIPSRLVTDKDQYKLPTKIPLYPVSNYKLYSEGKSSSFSESNQLPILGFLD</sequence>
<gene>
    <name evidence="2" type="primary">LOC113496130</name>
</gene>
<dbReference type="InParanoid" id="A0A7E5VRU2"/>
<evidence type="ECO:0000313" key="2">
    <source>
        <dbReference type="RefSeq" id="XP_026731055.1"/>
    </source>
</evidence>